<reference evidence="2" key="1">
    <citation type="journal article" date="2014" name="Front. Microbiol.">
        <title>High frequency of phylogenetically diverse reductive dehalogenase-homologous genes in deep subseafloor sedimentary metagenomes.</title>
        <authorList>
            <person name="Kawai M."/>
            <person name="Futagami T."/>
            <person name="Toyoda A."/>
            <person name="Takaki Y."/>
            <person name="Nishi S."/>
            <person name="Hori S."/>
            <person name="Arai W."/>
            <person name="Tsubouchi T."/>
            <person name="Morono Y."/>
            <person name="Uchiyama I."/>
            <person name="Ito T."/>
            <person name="Fujiyama A."/>
            <person name="Inagaki F."/>
            <person name="Takami H."/>
        </authorList>
    </citation>
    <scope>NUCLEOTIDE SEQUENCE</scope>
    <source>
        <strain evidence="2">Expedition CK06-06</strain>
    </source>
</reference>
<sequence>TRYPHWRFGMEYERLKKQHTYGLGRIYEMVINNDPCYAYLLTDNALVDQKTVMAHVYAHSDFFKNNVWFSKTNRKMMDQMANHATRVWRHIEREGYETVEQFVDLCLSLENLIDPYLPFMKRQPSAVEKAKAKATHVREQVEESVTRFRAKPYMERYINPPERLSEERERESARIAAEKALFPPSPDRDVLGFLLHHSPLEDWQADILGIIREEAYYFAPQGQTKILNEGWATYWHSRMMTQFHLRDDEVITYADHHSGTLATSPGRLNPYKMGVELLRDIED</sequence>
<dbReference type="InterPro" id="IPR056174">
    <property type="entry name" value="SpoVR_N"/>
</dbReference>
<evidence type="ECO:0000313" key="2">
    <source>
        <dbReference type="EMBL" id="GAF94062.1"/>
    </source>
</evidence>
<dbReference type="PANTHER" id="PTHR30029:SF2">
    <property type="entry name" value="STAGE V SPORULATION PROTEIN R"/>
    <property type="match status" value="1"/>
</dbReference>
<dbReference type="AlphaFoldDB" id="X0U0X6"/>
<proteinExistence type="predicted"/>
<accession>X0U0X6</accession>
<dbReference type="EMBL" id="BARS01015760">
    <property type="protein sequence ID" value="GAF94062.1"/>
    <property type="molecule type" value="Genomic_DNA"/>
</dbReference>
<feature type="non-terminal residue" evidence="2">
    <location>
        <position position="283"/>
    </location>
</feature>
<feature type="non-terminal residue" evidence="2">
    <location>
        <position position="1"/>
    </location>
</feature>
<feature type="domain" description="SpoVR protein-like N-terminal" evidence="1">
    <location>
        <begin position="1"/>
        <end position="282"/>
    </location>
</feature>
<evidence type="ECO:0000259" key="1">
    <source>
        <dbReference type="Pfam" id="PF04293"/>
    </source>
</evidence>
<dbReference type="PANTHER" id="PTHR30029">
    <property type="entry name" value="STAGE V SPORULATION PROTEIN R"/>
    <property type="match status" value="1"/>
</dbReference>
<dbReference type="Pfam" id="PF04293">
    <property type="entry name" value="SpoVR"/>
    <property type="match status" value="1"/>
</dbReference>
<gene>
    <name evidence="2" type="ORF">S01H1_26030</name>
</gene>
<dbReference type="InterPro" id="IPR007390">
    <property type="entry name" value="Spore_V_R"/>
</dbReference>
<protein>
    <recommendedName>
        <fullName evidence="1">SpoVR protein-like N-terminal domain-containing protein</fullName>
    </recommendedName>
</protein>
<organism evidence="2">
    <name type="scientific">marine sediment metagenome</name>
    <dbReference type="NCBI Taxonomy" id="412755"/>
    <lineage>
        <taxon>unclassified sequences</taxon>
        <taxon>metagenomes</taxon>
        <taxon>ecological metagenomes</taxon>
    </lineage>
</organism>
<name>X0U0X6_9ZZZZ</name>
<comment type="caution">
    <text evidence="2">The sequence shown here is derived from an EMBL/GenBank/DDBJ whole genome shotgun (WGS) entry which is preliminary data.</text>
</comment>